<dbReference type="EMBL" id="CP002480">
    <property type="protein sequence ID" value="ADW69184.1"/>
    <property type="molecule type" value="Genomic_DNA"/>
</dbReference>
<feature type="transmembrane region" description="Helical" evidence="1">
    <location>
        <begin position="1202"/>
        <end position="1221"/>
    </location>
</feature>
<dbReference type="STRING" id="1198114.AciX9_2140"/>
<organism evidence="4">
    <name type="scientific">Granulicella tundricola (strain ATCC BAA-1859 / DSM 23138 / MP5ACTX9)</name>
    <dbReference type="NCBI Taxonomy" id="1198114"/>
    <lineage>
        <taxon>Bacteria</taxon>
        <taxon>Pseudomonadati</taxon>
        <taxon>Acidobacteriota</taxon>
        <taxon>Terriglobia</taxon>
        <taxon>Terriglobales</taxon>
        <taxon>Acidobacteriaceae</taxon>
        <taxon>Granulicella</taxon>
    </lineage>
</organism>
<dbReference type="Proteomes" id="UP000000343">
    <property type="component" value="Chromosome"/>
</dbReference>
<dbReference type="InterPro" id="IPR013783">
    <property type="entry name" value="Ig-like_fold"/>
</dbReference>
<dbReference type="SUPFAM" id="SSF52743">
    <property type="entry name" value="Subtilisin-like"/>
    <property type="match status" value="1"/>
</dbReference>
<proteinExistence type="predicted"/>
<dbReference type="Pfam" id="PF16640">
    <property type="entry name" value="Big_3_5"/>
    <property type="match status" value="5"/>
</dbReference>
<evidence type="ECO:0000256" key="1">
    <source>
        <dbReference type="SAM" id="Phobius"/>
    </source>
</evidence>
<dbReference type="PANTHER" id="PTHR14218">
    <property type="entry name" value="PROTEASE S8 TRIPEPTIDYL PEPTIDASE I CLN2"/>
    <property type="match status" value="1"/>
</dbReference>
<accession>E8X2G0</accession>
<dbReference type="InterPro" id="IPR032109">
    <property type="entry name" value="Big_3_5"/>
</dbReference>
<keyword evidence="1" id="KW-0812">Transmembrane</keyword>
<dbReference type="InterPro" id="IPR015366">
    <property type="entry name" value="S53_propep"/>
</dbReference>
<dbReference type="PaxDb" id="1198114-AciX9_2140"/>
<dbReference type="InterPro" id="IPR050819">
    <property type="entry name" value="Tripeptidyl-peptidase_I"/>
</dbReference>
<gene>
    <name evidence="3" type="ordered locus">AciX9_2140</name>
</gene>
<dbReference type="PANTHER" id="PTHR14218:SF15">
    <property type="entry name" value="TRIPEPTIDYL-PEPTIDASE 1"/>
    <property type="match status" value="1"/>
</dbReference>
<dbReference type="SMART" id="SM00944">
    <property type="entry name" value="Pro-kuma_activ"/>
    <property type="match status" value="1"/>
</dbReference>
<evidence type="ECO:0000313" key="3">
    <source>
        <dbReference type="EMBL" id="ADW69184.1"/>
    </source>
</evidence>
<dbReference type="HOGENOM" id="CLU_004005_0_0_0"/>
<keyword evidence="4" id="KW-1185">Reference proteome</keyword>
<dbReference type="InterPro" id="IPR036852">
    <property type="entry name" value="Peptidase_S8/S53_dom_sf"/>
</dbReference>
<name>E8X2G0_GRATM</name>
<evidence type="ECO:0000313" key="4">
    <source>
        <dbReference type="Proteomes" id="UP000000343"/>
    </source>
</evidence>
<sequence>MRSFLLPFTPLNATIPIIMKSKVTRSLRRLVSTSFAASALVALFSAAIPASAQQSGDTRVTLATRTAASLAAATDAGPLPAAQRLSLTLTLAPSADRTAALQQYLADLTTPNSGSYHKWLTPQQFAASYGASSDQLATATTWAQSQGLSVDAVSPSNLRLTVSGTTTQLQSAFAVSLHAYTVAGAQYFASTTLPSLPASTASVIAAVDGMDNLPANSALILNTAPATLSSIASVVDANTTPILTLTSALCTANLSTGQLAEYTTLLRQASAQGITTISSRDCPSGSFPAALSEVTAVSAPGAVADTTAPIAARPSWQNAPGLPADSLRYAPDLTSASLTSFAQTIAALQQKSGSRLGNINQTLYALLPTPGLYTQPDAAKDTWEPATGLGLIDLQKLAQAFPLGTAGVTLNYYSSNGAPIHGQTFTLTTTLISSTGGATPTGSITYAANSAVFTSATVNLDGNATATSAPYQLPGGTYAITATYSGDANYAANSATINLTVSPEAAAYTITSPATATLGDTITTTVTLKSNSGFGTPVATATITPFGLTNVNPVNVGINGSNGTATGSTTFTLNAAGTITFKVNCFPSDQNFTCDGTQQTTTQVAHVTPVVTLTLNPSVLTTGTPTTLNAVVATTGGIAPTGNVQFFDNGTQLGTGNAPNATLPNITLAPGTVHSLYATYVGDDNYNLANSNTVTPTVSSVATTTNVTVNPTAPVFGQALMLNVTVVPTAVINGTQPTGTLTIAGAGTTFTAPVTGGTATVKLPALPIGNYTVTTAYGGDTVYAASTGNPVTFTVGATVGALMTDLQPPSFTTNSTSTLTVTVTLPNNGQLPAGSTFQASILTIGSAVSTGIFTINNGGNTGTGQVIIPAPIAGSYTLQITCPNNASFTCTAANIAITSTSTSGPAPSKGLATTTTLAAVPNPPVAGQSVALTATVQAPTLGSTAISGTVTFYDGLTPLSGAVIVTVANNIATATTNATLSTSPNHTLTAIYSGDTVYATSTSNGIVLGTGSGTTSTAAITLKSNVTTGTAGLDVVLTASVTGLTTAGASPTGTVTFYLAGTTPTALGTATLTASGAGVAIATYSSTNFPVGNSTVYAVYNGDGNFASVTSNNITIGLTDYSVTFVSPTTLTLTQGQSGTVSLLLTDIGGYTGTVAFGCMPPVGTGITCSFNPTTLTTGGSTTTLTVTTTAPIRAANTTPGIFARNLAGTASLAALLCLLLPGRKRRRLPTVLLVLLALGITANLGCGNGVAATNGANGGTPFGTSILTINTAGSDGTNTIHHNYTYQVTVQ</sequence>
<dbReference type="GO" id="GO:0008240">
    <property type="term" value="F:tripeptidyl-peptidase activity"/>
    <property type="evidence" value="ECO:0007669"/>
    <property type="project" value="TreeGrafter"/>
</dbReference>
<dbReference type="GO" id="GO:0006508">
    <property type="term" value="P:proteolysis"/>
    <property type="evidence" value="ECO:0007669"/>
    <property type="project" value="InterPro"/>
</dbReference>
<evidence type="ECO:0000259" key="2">
    <source>
        <dbReference type="SMART" id="SM00944"/>
    </source>
</evidence>
<feature type="transmembrane region" description="Helical" evidence="1">
    <location>
        <begin position="1233"/>
        <end position="1253"/>
    </location>
</feature>
<dbReference type="Gene3D" id="2.60.40.10">
    <property type="entry name" value="Immunoglobulins"/>
    <property type="match status" value="5"/>
</dbReference>
<reference evidence="4" key="1">
    <citation type="submission" date="2011-01" db="EMBL/GenBank/DDBJ databases">
        <title>Complete sequence of chromosome of Acidobacterium sp. MP5ACTX9.</title>
        <authorList>
            <consortium name="US DOE Joint Genome Institute"/>
            <person name="Lucas S."/>
            <person name="Copeland A."/>
            <person name="Lapidus A."/>
            <person name="Cheng J.-F."/>
            <person name="Goodwin L."/>
            <person name="Pitluck S."/>
            <person name="Teshima H."/>
            <person name="Detter J.C."/>
            <person name="Han C."/>
            <person name="Tapia R."/>
            <person name="Land M."/>
            <person name="Hauser L."/>
            <person name="Kyrpides N."/>
            <person name="Ivanova N."/>
            <person name="Ovchinnikova G."/>
            <person name="Pagani I."/>
            <person name="Rawat S.R."/>
            <person name="Mannisto M."/>
            <person name="Haggblom M.M."/>
            <person name="Woyke T."/>
        </authorList>
    </citation>
    <scope>NUCLEOTIDE SEQUENCE [LARGE SCALE GENOMIC DNA]</scope>
    <source>
        <strain evidence="4">MP5ACTX9</strain>
    </source>
</reference>
<keyword evidence="1" id="KW-0472">Membrane</keyword>
<dbReference type="Pfam" id="PF09286">
    <property type="entry name" value="Pro-kuma_activ"/>
    <property type="match status" value="1"/>
</dbReference>
<keyword evidence="1" id="KW-1133">Transmembrane helix</keyword>
<dbReference type="SUPFAM" id="SSF54897">
    <property type="entry name" value="Protease propeptides/inhibitors"/>
    <property type="match status" value="1"/>
</dbReference>
<dbReference type="KEGG" id="acm:AciX9_2140"/>
<dbReference type="eggNOG" id="COG4934">
    <property type="taxonomic scope" value="Bacteria"/>
</dbReference>
<dbReference type="CDD" id="cd11377">
    <property type="entry name" value="Pro-peptidase_S53"/>
    <property type="match status" value="1"/>
</dbReference>
<protein>
    <submittedName>
        <fullName evidence="3">Peptidase S53 propeptide</fullName>
    </submittedName>
</protein>
<feature type="domain" description="Peptidase S53 activation" evidence="2">
    <location>
        <begin position="70"/>
        <end position="213"/>
    </location>
</feature>
<dbReference type="GO" id="GO:0004252">
    <property type="term" value="F:serine-type endopeptidase activity"/>
    <property type="evidence" value="ECO:0007669"/>
    <property type="project" value="InterPro"/>
</dbReference>